<dbReference type="Proteomes" id="UP001489004">
    <property type="component" value="Unassembled WGS sequence"/>
</dbReference>
<feature type="compositionally biased region" description="Pro residues" evidence="3">
    <location>
        <begin position="369"/>
        <end position="390"/>
    </location>
</feature>
<sequence>MAEKPGDIPFDAEQYSFFGNLSDAAGGLEDGGLEGGLEDGVEAPPPEEGLDPDLSLAEDEDLSYASMFVASLKLESGEDVAAAHAKDEETFGSGAGLQSNGLSRSGLHSSQQDGLSRPSFTRDPQLPFPAHSPAHSAPKFTPGPFISSSPLGLHPGSIAPIGSLDAAAGRPHMSQPQPQAPVGPALSFAHALVPPVPAAQQPSMLQAQLLQQQQQPLRVTRPMSVAELEAQMLAGGQRSTVPPPQQAQQPFPGPPQHAQPPYPPPQHGASPQHAQQQQHWQGVQIPFGGRGTLGPMPPAGPPPPRPYAQVAGGPNYRPGPPNAPPPAGPPPGPRPPPHTMYPHPPRGPPGPHGPAGPHGPPEFYRNAPPQGPGGPLPPNGQPFMRPPPPMQFVGQFRQNIPSESAYPHMMPGRRRVYHSKHMDAEEIDSILRIQWKSLHSGLPYIEDYYYMAYIYNHRNRRNARWFAPEQLRDLAPTERSGQEATAYVKLEGLGKIPFSNIRRPRPLMDISLDDKDDDKADADPKRPTRPLEQEPLLAARIMIEDSMCLLLDVDDIDRMFAASAGQRDNETALRQRRALLMEGFAASLRLPDMPVIKAGSAAAATDATDGVFLRLMALPKGRTLLSRALRLLYAPLSSDNEHALGSAARKPPPLRIVWALLRNVRYMFGTSGEATMANQLAEGELPRRPVDPEMSMKVAAAGVEVLRRLDSPRAICDCMRALVNGDLAGKAGADDIASKLLPLYPPNYQPGQEMQGWLADVVVALLQRAQELNVSDTALTKAPDSAGASANPEAAIWQEAFDALFGLVHRHLLALLELYQLAKGAGAEAEAAQQYLRKVVPVNLIRAALPHANEQQRDDLRAVLSELH</sequence>
<feature type="compositionally biased region" description="Acidic residues" evidence="3">
    <location>
        <begin position="48"/>
        <end position="57"/>
    </location>
</feature>
<feature type="region of interest" description="Disordered" evidence="3">
    <location>
        <begin position="21"/>
        <end position="57"/>
    </location>
</feature>
<dbReference type="AlphaFoldDB" id="A0AAW1Q046"/>
<feature type="region of interest" description="Disordered" evidence="3">
    <location>
        <begin position="235"/>
        <end position="390"/>
    </location>
</feature>
<evidence type="ECO:0000256" key="3">
    <source>
        <dbReference type="SAM" id="MobiDB-lite"/>
    </source>
</evidence>
<feature type="compositionally biased region" description="Polar residues" evidence="3">
    <location>
        <begin position="96"/>
        <end position="114"/>
    </location>
</feature>
<feature type="region of interest" description="Disordered" evidence="3">
    <location>
        <begin position="91"/>
        <end position="183"/>
    </location>
</feature>
<dbReference type="GO" id="GO:0000290">
    <property type="term" value="P:deadenylation-dependent decapping of nuclear-transcribed mRNA"/>
    <property type="evidence" value="ECO:0007669"/>
    <property type="project" value="InterPro"/>
</dbReference>
<proteinExistence type="predicted"/>
<dbReference type="GO" id="GO:0033962">
    <property type="term" value="P:P-body assembly"/>
    <property type="evidence" value="ECO:0007669"/>
    <property type="project" value="TreeGrafter"/>
</dbReference>
<protein>
    <submittedName>
        <fullName evidence="4">Uncharacterized protein</fullName>
    </submittedName>
</protein>
<feature type="compositionally biased region" description="Pro residues" evidence="3">
    <location>
        <begin position="295"/>
        <end position="306"/>
    </location>
</feature>
<feature type="compositionally biased region" description="Basic and acidic residues" evidence="3">
    <location>
        <begin position="517"/>
        <end position="531"/>
    </location>
</feature>
<dbReference type="EMBL" id="JALJOR010000007">
    <property type="protein sequence ID" value="KAK9814288.1"/>
    <property type="molecule type" value="Genomic_DNA"/>
</dbReference>
<comment type="caution">
    <text evidence="4">The sequence shown here is derived from an EMBL/GenBank/DDBJ whole genome shotgun (WGS) entry which is preliminary data.</text>
</comment>
<dbReference type="PANTHER" id="PTHR21551:SF0">
    <property type="entry name" value="PROTEIN ASSOCIATED WITH TOPO II RELATED-1, ISOFORM A"/>
    <property type="match status" value="1"/>
</dbReference>
<feature type="compositionally biased region" description="Low complexity" evidence="3">
    <location>
        <begin position="129"/>
        <end position="138"/>
    </location>
</feature>
<reference evidence="4 5" key="1">
    <citation type="journal article" date="2024" name="Nat. Commun.">
        <title>Phylogenomics reveals the evolutionary origins of lichenization in chlorophyte algae.</title>
        <authorList>
            <person name="Puginier C."/>
            <person name="Libourel C."/>
            <person name="Otte J."/>
            <person name="Skaloud P."/>
            <person name="Haon M."/>
            <person name="Grisel S."/>
            <person name="Petersen M."/>
            <person name="Berrin J.G."/>
            <person name="Delaux P.M."/>
            <person name="Dal Grande F."/>
            <person name="Keller J."/>
        </authorList>
    </citation>
    <scope>NUCLEOTIDE SEQUENCE [LARGE SCALE GENOMIC DNA]</scope>
    <source>
        <strain evidence="4 5">SAG 2043</strain>
    </source>
</reference>
<evidence type="ECO:0000256" key="2">
    <source>
        <dbReference type="ARBA" id="ARBA00022490"/>
    </source>
</evidence>
<gene>
    <name evidence="4" type="ORF">WJX72_003466</name>
</gene>
<accession>A0AAW1Q046</accession>
<dbReference type="PRINTS" id="PR01217">
    <property type="entry name" value="PRICHEXTENSN"/>
</dbReference>
<feature type="region of interest" description="Disordered" evidence="3">
    <location>
        <begin position="509"/>
        <end position="531"/>
    </location>
</feature>
<feature type="compositionally biased region" description="Low complexity" evidence="3">
    <location>
        <begin position="267"/>
        <end position="286"/>
    </location>
</feature>
<keyword evidence="5" id="KW-1185">Reference proteome</keyword>
<feature type="compositionally biased region" description="Pro residues" evidence="3">
    <location>
        <begin position="317"/>
        <end position="360"/>
    </location>
</feature>
<organism evidence="4 5">
    <name type="scientific">[Myrmecia] bisecta</name>
    <dbReference type="NCBI Taxonomy" id="41462"/>
    <lineage>
        <taxon>Eukaryota</taxon>
        <taxon>Viridiplantae</taxon>
        <taxon>Chlorophyta</taxon>
        <taxon>core chlorophytes</taxon>
        <taxon>Trebouxiophyceae</taxon>
        <taxon>Trebouxiales</taxon>
        <taxon>Trebouxiaceae</taxon>
        <taxon>Myrmecia</taxon>
    </lineage>
</organism>
<evidence type="ECO:0000256" key="1">
    <source>
        <dbReference type="ARBA" id="ARBA00004201"/>
    </source>
</evidence>
<dbReference type="PANTHER" id="PTHR21551">
    <property type="entry name" value="TOPOISOMERASE II-ASSOCIATED PROTEIN PAT1"/>
    <property type="match status" value="1"/>
</dbReference>
<comment type="subcellular location">
    <subcellularLocation>
        <location evidence="1">Cytoplasm</location>
        <location evidence="1">P-body</location>
    </subcellularLocation>
</comment>
<keyword evidence="2" id="KW-0963">Cytoplasm</keyword>
<feature type="compositionally biased region" description="Pro residues" evidence="3">
    <location>
        <begin position="241"/>
        <end position="266"/>
    </location>
</feature>
<evidence type="ECO:0000313" key="4">
    <source>
        <dbReference type="EMBL" id="KAK9814288.1"/>
    </source>
</evidence>
<dbReference type="GO" id="GO:0003723">
    <property type="term" value="F:RNA binding"/>
    <property type="evidence" value="ECO:0007669"/>
    <property type="project" value="TreeGrafter"/>
</dbReference>
<evidence type="ECO:0000313" key="5">
    <source>
        <dbReference type="Proteomes" id="UP001489004"/>
    </source>
</evidence>
<dbReference type="GO" id="GO:0000932">
    <property type="term" value="C:P-body"/>
    <property type="evidence" value="ECO:0007669"/>
    <property type="project" value="UniProtKB-SubCell"/>
</dbReference>
<name>A0AAW1Q046_9CHLO</name>
<dbReference type="InterPro" id="IPR039900">
    <property type="entry name" value="Pat1-like"/>
</dbReference>